<evidence type="ECO:0000256" key="1">
    <source>
        <dbReference type="ARBA" id="ARBA00006315"/>
    </source>
</evidence>
<dbReference type="RefSeq" id="WP_142888068.1">
    <property type="nucleotide sequence ID" value="NZ_VIKR01000001.1"/>
</dbReference>
<comment type="similarity">
    <text evidence="1 2">Belongs to the MEMO1 family.</text>
</comment>
<dbReference type="PANTHER" id="PTHR11060:SF0">
    <property type="entry name" value="PROTEIN MEMO1"/>
    <property type="match status" value="1"/>
</dbReference>
<accession>A0A545THN0</accession>
<organism evidence="3 4">
    <name type="scientific">Aliikangiella marina</name>
    <dbReference type="NCBI Taxonomy" id="1712262"/>
    <lineage>
        <taxon>Bacteria</taxon>
        <taxon>Pseudomonadati</taxon>
        <taxon>Pseudomonadota</taxon>
        <taxon>Gammaproteobacteria</taxon>
        <taxon>Oceanospirillales</taxon>
        <taxon>Pleioneaceae</taxon>
        <taxon>Aliikangiella</taxon>
    </lineage>
</organism>
<keyword evidence="4" id="KW-1185">Reference proteome</keyword>
<dbReference type="Proteomes" id="UP000317839">
    <property type="component" value="Unassembled WGS sequence"/>
</dbReference>
<proteinExistence type="inferred from homology"/>
<comment type="caution">
    <text evidence="3">The sequence shown here is derived from an EMBL/GenBank/DDBJ whole genome shotgun (WGS) entry which is preliminary data.</text>
</comment>
<dbReference type="NCBIfam" id="TIGR04336">
    <property type="entry name" value="AmmeMemoSam_B"/>
    <property type="match status" value="1"/>
</dbReference>
<dbReference type="Pfam" id="PF01875">
    <property type="entry name" value="Memo"/>
    <property type="match status" value="1"/>
</dbReference>
<reference evidence="3 4" key="1">
    <citation type="submission" date="2019-06" db="EMBL/GenBank/DDBJ databases">
        <title>Draft genome of Aliikangiella marina GYP-15.</title>
        <authorList>
            <person name="Wang G."/>
        </authorList>
    </citation>
    <scope>NUCLEOTIDE SEQUENCE [LARGE SCALE GENOMIC DNA]</scope>
    <source>
        <strain evidence="3 4">GYP-15</strain>
    </source>
</reference>
<name>A0A545THN0_9GAMM</name>
<dbReference type="AlphaFoldDB" id="A0A545THN0"/>
<gene>
    <name evidence="3" type="primary">amrB</name>
    <name evidence="3" type="ORF">FLL45_01750</name>
</gene>
<dbReference type="HAMAP" id="MF_00055">
    <property type="entry name" value="MEMO1"/>
    <property type="match status" value="1"/>
</dbReference>
<evidence type="ECO:0000313" key="4">
    <source>
        <dbReference type="Proteomes" id="UP000317839"/>
    </source>
</evidence>
<dbReference type="EMBL" id="VIKR01000001">
    <property type="protein sequence ID" value="TQV76708.1"/>
    <property type="molecule type" value="Genomic_DNA"/>
</dbReference>
<evidence type="ECO:0000256" key="2">
    <source>
        <dbReference type="HAMAP-Rule" id="MF_00055"/>
    </source>
</evidence>
<dbReference type="CDD" id="cd07361">
    <property type="entry name" value="MEMO_like"/>
    <property type="match status" value="1"/>
</dbReference>
<sequence length="262" mass="28666">MDRVRPPAVAGSFYPGDQVNLSHLVDDLISHSESHFSYNARGFIVPHAGYQYSGSTAAEAYALIAKQKAEIKRVVLLGPCHREWIAGIAVPSCDKFSSPLGDIPLDIEAINLLAKLPQVSVSDKAHKEEHSLEVQLPFLQRALDEFQLIPLAVGDATPEEVAEVIETLWKLENTIVVVSSDLSHFLSYDDANIIDHLTTRKILDKNYQALDHHMACGCTPIQGLLEVASEKSLNVSLLKQCNSGDTAGDKSRVVGYAAYAIY</sequence>
<dbReference type="PANTHER" id="PTHR11060">
    <property type="entry name" value="PROTEIN MEMO1"/>
    <property type="match status" value="1"/>
</dbReference>
<dbReference type="InterPro" id="IPR002737">
    <property type="entry name" value="MEMO1_fam"/>
</dbReference>
<evidence type="ECO:0000313" key="3">
    <source>
        <dbReference type="EMBL" id="TQV76708.1"/>
    </source>
</evidence>
<protein>
    <recommendedName>
        <fullName evidence="2">MEMO1 family protein FLL45_01750</fullName>
    </recommendedName>
</protein>
<dbReference type="Gene3D" id="3.40.830.10">
    <property type="entry name" value="LigB-like"/>
    <property type="match status" value="1"/>
</dbReference>
<dbReference type="OrthoDB" id="9782820at2"/>